<proteinExistence type="predicted"/>
<gene>
    <name evidence="1" type="ORF">GAK31_03149</name>
</gene>
<dbReference type="EMBL" id="WNDS01000004">
    <property type="protein sequence ID" value="KAF1014125.1"/>
    <property type="molecule type" value="Genomic_DNA"/>
</dbReference>
<comment type="caution">
    <text evidence="1">The sequence shown here is derived from an EMBL/GenBank/DDBJ whole genome shotgun (WGS) entry which is preliminary data.</text>
</comment>
<accession>A0A7V8FF36</accession>
<evidence type="ECO:0008006" key="3">
    <source>
        <dbReference type="Google" id="ProtNLM"/>
    </source>
</evidence>
<name>A0A7V8FF36_STEMA</name>
<dbReference type="AlphaFoldDB" id="A0A7V8FF36"/>
<organism evidence="1 2">
    <name type="scientific">Stenotrophomonas maltophilia</name>
    <name type="common">Pseudomonas maltophilia</name>
    <name type="synonym">Xanthomonas maltophilia</name>
    <dbReference type="NCBI Taxonomy" id="40324"/>
    <lineage>
        <taxon>Bacteria</taxon>
        <taxon>Pseudomonadati</taxon>
        <taxon>Pseudomonadota</taxon>
        <taxon>Gammaproteobacteria</taxon>
        <taxon>Lysobacterales</taxon>
        <taxon>Lysobacteraceae</taxon>
        <taxon>Stenotrophomonas</taxon>
        <taxon>Stenotrophomonas maltophilia group</taxon>
    </lineage>
</organism>
<sequence>MVQNLADKAPPYDASFPGIRAPYDFTQYDLRGRYFSVGFDYRF</sequence>
<evidence type="ECO:0000313" key="2">
    <source>
        <dbReference type="Proteomes" id="UP000487117"/>
    </source>
</evidence>
<reference evidence="2" key="1">
    <citation type="journal article" date="2020" name="MBio">
        <title>Horizontal gene transfer to a defensive symbiont with a reduced genome amongst a multipartite beetle microbiome.</title>
        <authorList>
            <person name="Waterworth S.C."/>
            <person name="Florez L.V."/>
            <person name="Rees E.R."/>
            <person name="Hertweck C."/>
            <person name="Kaltenpoth M."/>
            <person name="Kwan J.C."/>
        </authorList>
    </citation>
    <scope>NUCLEOTIDE SEQUENCE [LARGE SCALE GENOMIC DNA]</scope>
</reference>
<protein>
    <recommendedName>
        <fullName evidence="3">TonB-dependent receptor</fullName>
    </recommendedName>
</protein>
<evidence type="ECO:0000313" key="1">
    <source>
        <dbReference type="EMBL" id="KAF1014125.1"/>
    </source>
</evidence>
<dbReference type="Proteomes" id="UP000487117">
    <property type="component" value="Unassembled WGS sequence"/>
</dbReference>